<keyword evidence="1" id="KW-0812">Transmembrane</keyword>
<dbReference type="AlphaFoldDB" id="A0A645GQI4"/>
<dbReference type="EMBL" id="VSSQ01075298">
    <property type="protein sequence ID" value="MPN25933.1"/>
    <property type="molecule type" value="Genomic_DNA"/>
</dbReference>
<feature type="transmembrane region" description="Helical" evidence="1">
    <location>
        <begin position="56"/>
        <end position="75"/>
    </location>
</feature>
<comment type="caution">
    <text evidence="2">The sequence shown here is derived from an EMBL/GenBank/DDBJ whole genome shotgun (WGS) entry which is preliminary data.</text>
</comment>
<keyword evidence="1" id="KW-1133">Transmembrane helix</keyword>
<feature type="transmembrane region" description="Helical" evidence="1">
    <location>
        <begin position="12"/>
        <end position="29"/>
    </location>
</feature>
<name>A0A645GQI4_9ZZZZ</name>
<dbReference type="InterPro" id="IPR014509">
    <property type="entry name" value="YjdF-like"/>
</dbReference>
<accession>A0A645GQI4</accession>
<evidence type="ECO:0000256" key="1">
    <source>
        <dbReference type="SAM" id="Phobius"/>
    </source>
</evidence>
<keyword evidence="1" id="KW-0472">Membrane</keyword>
<gene>
    <name evidence="2" type="ORF">SDC9_173354</name>
</gene>
<sequence>MGPQTEMRRYILLTASVAVAFSIALSTLWETFEYIGGYLFGAEMVKGGLEDTMTDMMANISASLLTAMVLCYQSLRPGGRRKRR</sequence>
<organism evidence="2">
    <name type="scientific">bioreactor metagenome</name>
    <dbReference type="NCBI Taxonomy" id="1076179"/>
    <lineage>
        <taxon>unclassified sequences</taxon>
        <taxon>metagenomes</taxon>
        <taxon>ecological metagenomes</taxon>
    </lineage>
</organism>
<protein>
    <submittedName>
        <fullName evidence="2">Uncharacterized protein</fullName>
    </submittedName>
</protein>
<evidence type="ECO:0000313" key="2">
    <source>
        <dbReference type="EMBL" id="MPN25933.1"/>
    </source>
</evidence>
<reference evidence="2" key="1">
    <citation type="submission" date="2019-08" db="EMBL/GenBank/DDBJ databases">
        <authorList>
            <person name="Kucharzyk K."/>
            <person name="Murdoch R.W."/>
            <person name="Higgins S."/>
            <person name="Loffler F."/>
        </authorList>
    </citation>
    <scope>NUCLEOTIDE SEQUENCE</scope>
</reference>
<dbReference type="Pfam" id="PF09997">
    <property type="entry name" value="DUF2238"/>
    <property type="match status" value="1"/>
</dbReference>
<proteinExistence type="predicted"/>